<feature type="transmembrane region" description="Helical" evidence="5">
    <location>
        <begin position="3798"/>
        <end position="3824"/>
    </location>
</feature>
<feature type="domain" description="SLC26A/SulP transporter" evidence="6">
    <location>
        <begin position="1350"/>
        <end position="1731"/>
    </location>
</feature>
<feature type="transmembrane region" description="Helical" evidence="5">
    <location>
        <begin position="4082"/>
        <end position="4102"/>
    </location>
</feature>
<feature type="transmembrane region" description="Helical" evidence="5">
    <location>
        <begin position="1013"/>
        <end position="1033"/>
    </location>
</feature>
<evidence type="ECO:0000256" key="5">
    <source>
        <dbReference type="SAM" id="Phobius"/>
    </source>
</evidence>
<feature type="transmembrane region" description="Helical" evidence="5">
    <location>
        <begin position="228"/>
        <end position="245"/>
    </location>
</feature>
<feature type="transmembrane region" description="Helical" evidence="5">
    <location>
        <begin position="718"/>
        <end position="737"/>
    </location>
</feature>
<dbReference type="InterPro" id="IPR011547">
    <property type="entry name" value="SLC26A/SulP_dom"/>
</dbReference>
<feature type="transmembrane region" description="Helical" evidence="5">
    <location>
        <begin position="144"/>
        <end position="164"/>
    </location>
</feature>
<feature type="transmembrane region" description="Helical" evidence="5">
    <location>
        <begin position="934"/>
        <end position="954"/>
    </location>
</feature>
<feature type="transmembrane region" description="Helical" evidence="5">
    <location>
        <begin position="3080"/>
        <end position="3097"/>
    </location>
</feature>
<evidence type="ECO:0000256" key="1">
    <source>
        <dbReference type="ARBA" id="ARBA00004141"/>
    </source>
</evidence>
<reference evidence="7" key="1">
    <citation type="submission" date="2023-10" db="EMBL/GenBank/DDBJ databases">
        <authorList>
            <person name="Chen Y."/>
            <person name="Shah S."/>
            <person name="Dougan E. K."/>
            <person name="Thang M."/>
            <person name="Chan C."/>
        </authorList>
    </citation>
    <scope>NUCLEOTIDE SEQUENCE [LARGE SCALE GENOMIC DNA]</scope>
</reference>
<feature type="transmembrane region" description="Helical" evidence="5">
    <location>
        <begin position="4237"/>
        <end position="4257"/>
    </location>
</feature>
<feature type="transmembrane region" description="Helical" evidence="5">
    <location>
        <begin position="692"/>
        <end position="712"/>
    </location>
</feature>
<feature type="transmembrane region" description="Helical" evidence="5">
    <location>
        <begin position="3606"/>
        <end position="3623"/>
    </location>
</feature>
<feature type="transmembrane region" description="Helical" evidence="5">
    <location>
        <begin position="326"/>
        <end position="345"/>
    </location>
</feature>
<feature type="domain" description="SLC26A/SulP transporter" evidence="6">
    <location>
        <begin position="4079"/>
        <end position="4352"/>
    </location>
</feature>
<dbReference type="InterPro" id="IPR001902">
    <property type="entry name" value="SLC26A/SulP_fam"/>
</dbReference>
<feature type="transmembrane region" description="Helical" evidence="5">
    <location>
        <begin position="2984"/>
        <end position="3005"/>
    </location>
</feature>
<feature type="transmembrane region" description="Helical" evidence="5">
    <location>
        <begin position="4264"/>
        <end position="4281"/>
    </location>
</feature>
<feature type="transmembrane region" description="Helical" evidence="5">
    <location>
        <begin position="4108"/>
        <end position="4127"/>
    </location>
</feature>
<name>A0ABN9XEL9_9DINO</name>
<evidence type="ECO:0000313" key="8">
    <source>
        <dbReference type="Proteomes" id="UP001189429"/>
    </source>
</evidence>
<feature type="domain" description="SLC26A/SulP transporter" evidence="6">
    <location>
        <begin position="2011"/>
        <end position="2144"/>
    </location>
</feature>
<feature type="domain" description="SLC26A/SulP transporter" evidence="6">
    <location>
        <begin position="3033"/>
        <end position="3274"/>
    </location>
</feature>
<keyword evidence="4 5" id="KW-0472">Membrane</keyword>
<feature type="transmembrane region" description="Helical" evidence="5">
    <location>
        <begin position="2308"/>
        <end position="2334"/>
    </location>
</feature>
<feature type="transmembrane region" description="Helical" evidence="5">
    <location>
        <begin position="119"/>
        <end position="137"/>
    </location>
</feature>
<feature type="transmembrane region" description="Helical" evidence="5">
    <location>
        <begin position="3522"/>
        <end position="3542"/>
    </location>
</feature>
<protein>
    <recommendedName>
        <fullName evidence="6">SLC26A/SulP transporter domain-containing protein</fullName>
    </recommendedName>
</protein>
<feature type="transmembrane region" description="Helical" evidence="5">
    <location>
        <begin position="1379"/>
        <end position="1398"/>
    </location>
</feature>
<proteinExistence type="predicted"/>
<feature type="transmembrane region" description="Helical" evidence="5">
    <location>
        <begin position="1635"/>
        <end position="1654"/>
    </location>
</feature>
<feature type="transmembrane region" description="Helical" evidence="5">
    <location>
        <begin position="286"/>
        <end position="306"/>
    </location>
</feature>
<keyword evidence="2 5" id="KW-0812">Transmembrane</keyword>
<dbReference type="Proteomes" id="UP001189429">
    <property type="component" value="Unassembled WGS sequence"/>
</dbReference>
<feature type="transmembrane region" description="Helical" evidence="5">
    <location>
        <begin position="3216"/>
        <end position="3237"/>
    </location>
</feature>
<feature type="transmembrane region" description="Helical" evidence="5">
    <location>
        <begin position="1537"/>
        <end position="1554"/>
    </location>
</feature>
<dbReference type="EMBL" id="CAUYUJ010020199">
    <property type="protein sequence ID" value="CAK0896506.1"/>
    <property type="molecule type" value="Genomic_DNA"/>
</dbReference>
<keyword evidence="8" id="KW-1185">Reference proteome</keyword>
<feature type="transmembrane region" description="Helical" evidence="5">
    <location>
        <begin position="3138"/>
        <end position="3158"/>
    </location>
</feature>
<comment type="caution">
    <text evidence="7">The sequence shown here is derived from an EMBL/GenBank/DDBJ whole genome shotgun (WGS) entry which is preliminary data.</text>
</comment>
<evidence type="ECO:0000256" key="2">
    <source>
        <dbReference type="ARBA" id="ARBA00022692"/>
    </source>
</evidence>
<feature type="transmembrane region" description="Helical" evidence="5">
    <location>
        <begin position="2089"/>
        <end position="2107"/>
    </location>
</feature>
<gene>
    <name evidence="7" type="ORF">PCOR1329_LOCUS74962</name>
</gene>
<dbReference type="PANTHER" id="PTHR11814">
    <property type="entry name" value="SULFATE TRANSPORTER"/>
    <property type="match status" value="1"/>
</dbReference>
<keyword evidence="3 5" id="KW-1133">Transmembrane helix</keyword>
<feature type="transmembrane region" description="Helical" evidence="5">
    <location>
        <begin position="2014"/>
        <end position="2034"/>
    </location>
</feature>
<feature type="transmembrane region" description="Helical" evidence="5">
    <location>
        <begin position="201"/>
        <end position="221"/>
    </location>
</feature>
<feature type="transmembrane region" description="Helical" evidence="5">
    <location>
        <begin position="3743"/>
        <end position="3763"/>
    </location>
</feature>
<feature type="transmembrane region" description="Helical" evidence="5">
    <location>
        <begin position="1453"/>
        <end position="1473"/>
    </location>
</feature>
<accession>A0ABN9XEL9</accession>
<feature type="domain" description="SLC26A/SulP transporter" evidence="6">
    <location>
        <begin position="689"/>
        <end position="1070"/>
    </location>
</feature>
<feature type="transmembrane region" description="Helical" evidence="5">
    <location>
        <begin position="1353"/>
        <end position="1373"/>
    </location>
</feature>
<feature type="transmembrane region" description="Helical" evidence="5">
    <location>
        <begin position="3579"/>
        <end position="3599"/>
    </location>
</feature>
<feature type="transmembrane region" description="Helical" evidence="5">
    <location>
        <begin position="792"/>
        <end position="812"/>
    </location>
</feature>
<feature type="transmembrane region" description="Helical" evidence="5">
    <location>
        <begin position="44"/>
        <end position="64"/>
    </location>
</feature>
<feature type="domain" description="SLC26A/SulP transporter" evidence="6">
    <location>
        <begin position="3464"/>
        <end position="3800"/>
    </location>
</feature>
<feature type="transmembrane region" description="Helical" evidence="5">
    <location>
        <begin position="767"/>
        <end position="785"/>
    </location>
</feature>
<feature type="transmembrane region" description="Helical" evidence="5">
    <location>
        <begin position="3664"/>
        <end position="3684"/>
    </location>
</feature>
<dbReference type="Pfam" id="PF00916">
    <property type="entry name" value="Sulfate_transp"/>
    <property type="match status" value="8"/>
</dbReference>
<evidence type="ECO:0000256" key="3">
    <source>
        <dbReference type="ARBA" id="ARBA00022989"/>
    </source>
</evidence>
<feature type="transmembrane region" description="Helical" evidence="5">
    <location>
        <begin position="2154"/>
        <end position="2174"/>
    </location>
</feature>
<feature type="transmembrane region" description="Helical" evidence="5">
    <location>
        <begin position="420"/>
        <end position="446"/>
    </location>
</feature>
<feature type="transmembrane region" description="Helical" evidence="5">
    <location>
        <begin position="3051"/>
        <end position="3074"/>
    </location>
</feature>
<feature type="transmembrane region" description="Helical" evidence="5">
    <location>
        <begin position="1674"/>
        <end position="1694"/>
    </location>
</feature>
<feature type="transmembrane region" description="Helical" evidence="5">
    <location>
        <begin position="849"/>
        <end position="869"/>
    </location>
</feature>
<feature type="domain" description="SLC26A/SulP transporter" evidence="6">
    <location>
        <begin position="2229"/>
        <end position="2310"/>
    </location>
</feature>
<feature type="transmembrane region" description="Helical" evidence="5">
    <location>
        <begin position="1068"/>
        <end position="1094"/>
    </location>
</feature>
<feature type="transmembrane region" description="Helical" evidence="5">
    <location>
        <begin position="1729"/>
        <end position="1755"/>
    </location>
</feature>
<feature type="transmembrane region" description="Helical" evidence="5">
    <location>
        <begin position="1510"/>
        <end position="1530"/>
    </location>
</feature>
<organism evidence="7 8">
    <name type="scientific">Prorocentrum cordatum</name>
    <dbReference type="NCBI Taxonomy" id="2364126"/>
    <lineage>
        <taxon>Eukaryota</taxon>
        <taxon>Sar</taxon>
        <taxon>Alveolata</taxon>
        <taxon>Dinophyceae</taxon>
        <taxon>Prorocentrales</taxon>
        <taxon>Prorocentraceae</taxon>
        <taxon>Prorocentrum</taxon>
    </lineage>
</organism>
<feature type="transmembrane region" description="Helical" evidence="5">
    <location>
        <begin position="2114"/>
        <end position="2134"/>
    </location>
</feature>
<feature type="transmembrane region" description="Helical" evidence="5">
    <location>
        <begin position="1428"/>
        <end position="1446"/>
    </location>
</feature>
<feature type="transmembrane region" description="Helical" evidence="5">
    <location>
        <begin position="974"/>
        <end position="993"/>
    </location>
</feature>
<feature type="transmembrane region" description="Helical" evidence="5">
    <location>
        <begin position="3704"/>
        <end position="3723"/>
    </location>
</feature>
<feature type="transmembrane region" description="Helical" evidence="5">
    <location>
        <begin position="3011"/>
        <end position="3030"/>
    </location>
</feature>
<feature type="transmembrane region" description="Helical" evidence="5">
    <location>
        <begin position="3178"/>
        <end position="3204"/>
    </location>
</feature>
<evidence type="ECO:0000256" key="4">
    <source>
        <dbReference type="ARBA" id="ARBA00023136"/>
    </source>
</evidence>
<feature type="transmembrane region" description="Helical" evidence="5">
    <location>
        <begin position="4322"/>
        <end position="4342"/>
    </location>
</feature>
<evidence type="ECO:0000313" key="7">
    <source>
        <dbReference type="EMBL" id="CAK0896506.1"/>
    </source>
</evidence>
<evidence type="ECO:0000259" key="6">
    <source>
        <dbReference type="Pfam" id="PF00916"/>
    </source>
</evidence>
<feature type="transmembrane region" description="Helical" evidence="5">
    <location>
        <begin position="365"/>
        <end position="385"/>
    </location>
</feature>
<comment type="subcellular location">
    <subcellularLocation>
        <location evidence="1">Membrane</location>
        <topology evidence="1">Multi-pass membrane protein</topology>
    </subcellularLocation>
</comment>
<feature type="transmembrane region" description="Helical" evidence="5">
    <location>
        <begin position="876"/>
        <end position="893"/>
    </location>
</feature>
<sequence>MTVAGVPEDNKPAPGTDEIGGRLSLKTMTGVKPAHRVFMENWQAALTVAMVSVPLSISLGIASVAGADPAAPTMGVATAFWGGICAGLFGSSDHNIVGPAGALSGMLTTYTIKYNGIGVLPYLSLLSACMILVIYMLNLQRYSLLMPTAVFEGFTLAVALIIGLNQLNMAFDLHPVGPKHQHPNFYENVIESLKILDELSWAPAITFVFLAVLLLSLVKWVPKVKGQPIPWTVIIPLLTILLGFLSDSDSLGGIRIPTLKDKYGELKARVVVPPEQSLEFYAQGNYFGIFTAAFGIAFVAVLETLISAKIAEQKTGWGFDDSRETLGIMICHAVCGAVGAMPPTGVFVRTALNFSLGATHKMSQVINALAVLVISVVAMPVFSYLPQCSVAALLIFASVRMAPVRYMVNLWKTDKGGLGLLVFTCLICVFTDPVYGLILGMVFALLRDASQTALAESRLSLYSGADEENQVRQVVVTEGGDEHPGMTSSRVGEKQVMRSEQSDQHPSMTATCTVEVDHHDSRLLLRPSPAAAILGSLAESSRRSQRVHHSDGNVLDKASECVVVYEPVGPFVYLTQEKHQARLKVLLERQPKAIVVSLDLTSRVDKDGSDSLGKTVKQIVEKGLRVELCLPAALESTVAGKAAWVEGLRAAGHVPEDNKPAPGTDEIGGRLSLKTMTGVKPAHRVFMENWQAALTVAMVSVPLSISLGIASVAGADPAAPTMGVATAFWGGICAGLFGSSDHNIVGPAGALSGMLTTYTIKYNGIGVLPYLSLLSACMILVIYMLNLQRYSLLMPTAVFEGFTLAVALIIGLNQLNMAFDLHPVGPKHQHPNFYENVIESLKILDELSWAPAITFVFLAVLLLSLVKWVPKVKGQPIPWTVIIPLLTILLGFLSDSDSLGGIRIPTLKDKYGELKARVVVPPEQSLEFYAQGNYFGIFTAAFGIAFVAVLETLISAKIAEQKTGWGFDDSRETLGIMICHAVCGAVGAMPPTGVFVRTALNFSLGATHKMSQVINALAVLVISVVAMPVFSYLPQCSVAALLIFASVRMAPVRYMVNLWKTDKGGLGLLVFTCLICVFTDPVYGLILGMVFALLRDASQTALAESRLSLYSGADEENQVKQVVVTEGGDEHPGMTLSRVGEKQVMRSEQSDQHPSMTATCTVEVDHHDSRLLLRPSPAAAILGSLAESSRRSQRVHHSDGNVLDKASECVVVYEPVGPFVYLTQEKHQARLKVLLERQPKAIVVSLDLTSRVDKDGSDSLGKTVKQIVEKGLRVELCLPAALESTVAGKAAWVEGLRAAGHVHRRRLDALRAAQVPEDNKPAPGTDEIGGRLSLKTMTGVKPAHRVFMENWQAALTVAMVSVPLSISLGIASVAGADPAAPTMGVATAFWGGICAGLFGSSDHNIVGPAGALSGMLTTYTIKYNGIGVLPYLSLLSACMILVIYMLNLQRYSLLMPTAVFEGFTLAVALIIGLNQLNMAFDLHPVGPKHQHPNFYENVIESLKILDELSWAPAITFVFLAVLLLSLVKWVPKVKGQPIPWTVIIPLLTILLGFLSDSDSLGGIRIPTLKDKYGELKARVVVPPEQPLEFYAQGNYFGIFTAAFGIAFVAVLETLISAKIAEQKTGWGFDDSRETLGIMICHAVCGAVGAMPPTGVFVRTALNFSLGATHKMSQVINALAVLVISVVAMPVFSYLPQCSVAALLIFASVRMAPVRYMVNLWKTDKGGLGLLVFTCLICVFTDPVYGLILGMVFALLRDASQTALAESRLSLYSGADEENQVRQVVVTEGGDEHPGMTSSRVGEKQVMRSEQSDQHPSMTATCTVEVDHHDSRLLLRPSPAAAILGSLAESSRRSQRVHHSDGNVLDKASECVVVYEPVGPFVYLTQEKHQARLKVLLERQPKAIVVSLDLTSRVDKDGSDSLGKTVKQIVEKGLRVELCLPAALESTVAGKAAWVEGLRAAGHVHRRRLDALRAAQVPEDNKPAPGTDEIGGRLSLKTMTGVKPAHRVFMENWQAALTVAMVSVPLSISLGIASVAGADPAAPTMGVATAFWGGICAGLFGSSDHNIVGPAGALSGMLTTYTIKYNGIGVLPYLSLLSACMILVIYMLNLQRYSLLMPTAVFEGFTLAVALIIGLNQLNMAFDLHPVGSPWRLRARATTFSPIPCGFGIAFVAVLDTLISAKIAEQTDGLGLRLTGRETSPPGPAVRLPTARFPVYDLSRGLRFFAVGRICSTGVFVRTALNFSLGATHKMSQVINALAVLVISVVAMPVFSYLPQCSVAALLIFASVRMAPVRYMVNLWKTDKGGLGLLVFTCLICVFTDPVYGLILGMVFALLRDASQTALAESHLSLYSGADEENQVRQVVVTEGGDEHPGMTSSRVGEKQVMRSEQSDQHPSMMATCTVEVDHHDSRLLLRPSPAAAILGSLAESSRRSQRVHHSDGNVLDKASECVVVYEPVGPFVYLTQEKHQARLKVLLERQPKAIVVSLDLTSRVDKDGSDSLGKTVKQIVEKGLRVELCLRAALESTVAGKAAWVEGLRAAGHVHRRRLDALRAARAATSSSISVKHCRPQRVDSLSLLIQVPEDNKPAPGTDEIGGRLSLKTMTGVKPAHRVFMENWQAALTVAMVSVAASISLGIASGNYFGIFTAAFGSRLRGVLETLISAKIAEHVWWPRFNSFASVRIWPVRYMVPSLESGPRRLGSWCSLHDLRLHGPCYGLILGMVFALLRDASQTALAESRLSLYSGADEENQVRQVVVTEGGDEHPGMTSSMVGEKQVMRSEQSDQHPSMTATCTVEVDHHDSRLLLRPSPAAAILGSLAESSRRSQRVHHSDGNVLDKASECVVVYEPVGPFVYLTQEKHQARLKVLLERQPKAIVVSLDLTSRVDKDGSDSLGKTVKQIVEKGLRVELCLRAALESTVAGKAAWVEGLRAAGHVHRRRLDALRAAQVPEDNKPAPGTDEIGGRLSLKTMTGVKPAHRVFMENWQAALTVAMVSVPLSISLGIASVAGADPAAPTMGVATAFWGGICAGLFGSSQHPNFYENVIESLKILDELSWAPAITFVFLAVLLLSLVKWVPKVEGQPIPWTVIIPLLTILLGFLSDSDSLGGIRIPTLKDKYGELKARVVVPPEQSLEFYAQGNYFGIFTAAFGIAFVAVLETLISAKIAEQKTGWGFDDSRETLGIMICHAVCGAVGAMPPTGVFVRTALNFSLGATHKMSQVINALAVLVISVVAMPVFSYLPQCSVAALLIFASVRMAPVRYMVNLWKTDKGGLGLLVFTHCLICFFTEHCLPPDLLGNGLARAFATVGEKQVMRSEQSDQHPSMTATCTVEVDHRDSRLLLRPSPAAAILGSLAESSRRSQRVHHSDGNVLDKASECVVVYEPVGPFVYLTQEKHQARLKVLLERQPKAIVVSLDLTSRVDKDGSDSLGKTVKQIVEKGLRVELCLPAALESTVAGKAAWVEGLRAAGLFGSSDHNIVGPAGALSGMLTTYTIKYNGIGVLPYLSLLSACMILVIYMLNLQRYSLLMPTAVFEGFTLAVALIIGLNQLNMAFDLHPVGPKHQHPNFYENVIESLKILDELSWAPAITFVFLAVLLLSLVKWVPKVKGQPIPWTVIIPLLTILLGFLSDSDSLGGIRIPTLKDKYGELKARVVVPPEQPLEFYAQGNYFGIFTAAFGIAFVAVLETLISAKIAEQKTGWGFDDSRETLGIMICHAVCGAVGAMPPTGVFVRTALNFSLGATHKMSQVINALAVLVISVVAMPVFSYLPQCSVAALLIFASVRMAPVRYMVNLWKTDKGGLGLLVFTCLICVFTDPVYGLILGMVFALLRDASQTALAESRLSLYSGADEENQVRQVVVTEGGDEHPGMTSSRVGEKQVMRSEQSDQHPSMMATCTVEVDHHDSRLLLRPSPAAAILGSLAESSRRSQRVHHSDGNVLDKASECVVVYEPVGPFVYLTQEKHQARLKVLLERQPKAIVVSLDLTSRVDKDGSDSLGKTVKQIVEKGLRVELCLRAALESTVAGKAAWVEGLRAAGVISHTVLKRPVRRYLQDNKPAPGTDEIGGRLSLKTMTGVKPAHRVFMENWQAALTVAMVSVPLSISLGIASVAGADPAAPTMGVATAFWGGICAGLFGSSDHNIVGPAGALSGMLTTYTIKYNGIGVLPYLSLLSACMILVIYMLNLQRYSLLMPTAVFEGFTLAVALIIGLNQLNMAFDLHPVGPKHEHLSENVIESLKILDELSWAPAITFVFLAVLLLSLVKWVPKVEGQPIPWTVIIPLLTILLGFLSDSDSLGGIRIPTLKDKYGELKARVVVPPEQSLEFYAQGNYFGIFTAAFGIAFVAVLETLISAKIAEQKTGWGFATGQPRDWIPLGIMIASEEDFARCTSEMCSVM</sequence>
<feature type="transmembrane region" description="Helical" evidence="5">
    <location>
        <begin position="1595"/>
        <end position="1615"/>
    </location>
</feature>
<feature type="transmembrane region" description="Helical" evidence="5">
    <location>
        <begin position="4182"/>
        <end position="4202"/>
    </location>
</feature>
<feature type="transmembrane region" description="Helical" evidence="5">
    <location>
        <begin position="3497"/>
        <end position="3515"/>
    </location>
</feature>
<feature type="transmembrane region" description="Helical" evidence="5">
    <location>
        <begin position="4157"/>
        <end position="4175"/>
    </location>
</feature>
<feature type="transmembrane region" description="Helical" evidence="5">
    <location>
        <begin position="2253"/>
        <end position="2272"/>
    </location>
</feature>
<feature type="domain" description="SLC26A/SulP transporter" evidence="6">
    <location>
        <begin position="41"/>
        <end position="422"/>
    </location>
</feature>
<feature type="transmembrane region" description="Helical" evidence="5">
    <location>
        <begin position="2616"/>
        <end position="2643"/>
    </location>
</feature>